<dbReference type="KEGG" id="ruj:E5Z56_07740"/>
<proteinExistence type="predicted"/>
<accession>A0A4P8XW90</accession>
<organism evidence="1 2">
    <name type="scientific">Ruminococcus bovis</name>
    <dbReference type="NCBI Taxonomy" id="2564099"/>
    <lineage>
        <taxon>Bacteria</taxon>
        <taxon>Bacillati</taxon>
        <taxon>Bacillota</taxon>
        <taxon>Clostridia</taxon>
        <taxon>Eubacteriales</taxon>
        <taxon>Oscillospiraceae</taxon>
        <taxon>Ruminococcus</taxon>
    </lineage>
</organism>
<reference evidence="1 2" key="1">
    <citation type="submission" date="2019-04" db="EMBL/GenBank/DDBJ databases">
        <authorList>
            <person name="Embree M."/>
            <person name="Gaffney J.R."/>
        </authorList>
    </citation>
    <scope>NUCLEOTIDE SEQUENCE [LARGE SCALE GENOMIC DNA]</scope>
    <source>
        <strain evidence="1 2">JE7A12</strain>
    </source>
</reference>
<dbReference type="OrthoDB" id="2063122at2"/>
<name>A0A4P8XW90_9FIRM</name>
<keyword evidence="2" id="KW-1185">Reference proteome</keyword>
<evidence type="ECO:0000313" key="2">
    <source>
        <dbReference type="Proteomes" id="UP000301475"/>
    </source>
</evidence>
<dbReference type="AlphaFoldDB" id="A0A4P8XW90"/>
<sequence length="256" mass="29610">MFSNPLQDAGLFDGYLQINQIAANGRNQFEILENGQLLFSGTAPFYNPGIPIGGDVFRRLTLMDATNRPILYTDYNAVENLAASAVPMSWLFKGAKQVCRYSVLNTENQIVGRFYFEQTGIAKTKYVMEWRGRLIACYLKGAGKKEVVSFYDGETQIGQLTKPNAVVNNLDCYLLHFLDNSLDREIAAFFTIYYDFLYHNHSGEIVKKSRRSDVEYTFDRYNKMYNKNFIAENFGKEENERVERFIKDAYKARKKR</sequence>
<dbReference type="Proteomes" id="UP000301475">
    <property type="component" value="Chromosome"/>
</dbReference>
<dbReference type="RefSeq" id="WP_138157297.1">
    <property type="nucleotide sequence ID" value="NZ_CP039381.1"/>
</dbReference>
<evidence type="ECO:0000313" key="1">
    <source>
        <dbReference type="EMBL" id="QCT07257.1"/>
    </source>
</evidence>
<protein>
    <submittedName>
        <fullName evidence="1">Uncharacterized protein</fullName>
    </submittedName>
</protein>
<dbReference type="EMBL" id="CP039381">
    <property type="protein sequence ID" value="QCT07257.1"/>
    <property type="molecule type" value="Genomic_DNA"/>
</dbReference>
<gene>
    <name evidence="1" type="ORF">E5Z56_07740</name>
</gene>